<proteinExistence type="inferred from homology"/>
<dbReference type="AlphaFoldDB" id="A0A2Z2NUH9"/>
<dbReference type="EMBL" id="CP018632">
    <property type="protein sequence ID" value="ASJ71317.1"/>
    <property type="molecule type" value="Genomic_DNA"/>
</dbReference>
<feature type="domain" description="CobB/CobQ-like glutamine amidotransferase" evidence="9">
    <location>
        <begin position="254"/>
        <end position="439"/>
    </location>
</feature>
<dbReference type="InterPro" id="IPR033949">
    <property type="entry name" value="CobQ_GATase1"/>
</dbReference>
<evidence type="ECO:0000313" key="10">
    <source>
        <dbReference type="EMBL" id="ASJ71317.1"/>
    </source>
</evidence>
<dbReference type="UniPathway" id="UPA00148"/>
<dbReference type="GO" id="GO:0009236">
    <property type="term" value="P:cobalamin biosynthetic process"/>
    <property type="evidence" value="ECO:0007669"/>
    <property type="project" value="UniProtKB-UniRule"/>
</dbReference>
<dbReference type="OrthoDB" id="9808302at2"/>
<dbReference type="Proteomes" id="UP000250079">
    <property type="component" value="Chromosome"/>
</dbReference>
<sequence length="490" mass="52628">MFQGTGSDVGKSTVVAGLCRLARRRGIRVAPFKPQNMSNNAAACSDGGEIGRAQALQARACGLQPEVDFNPVLLKPQSDSTAQVVVHGKVLDTCSASHYMNDRRQHLMQAVTDSFTRLTQQYDLILVEGAGSAAEVNLRERDIANMGFAQRMQVPVCLIGDIDRGGVIASIVGTKAVISSSDADRICSFIINRFRGDPALFVDGVKVIEELTQWPCRGVIPWLPPALKLPQEDAVILEQGTQRSQRSGSDAMIRIAVPMLSRIANFDDMDPLRLEPNVELGFVPPGKPIPRDIDAIIIPGTKSAMGDLAFLQAQGWDHDIIAFARTGGKVTGVCGGYQLLGKYIHDPDGVDGAPGSAPALGLLDIVTTMYPQKQTRQVNGHCPRSQSVLSGYEIHVGATEGEATRSPMTILNGKPDGATSPDGQIEGTYLHGVFGNDDFRAWWLNNLKAGSAGSLNYESTVERELDNLADGLEAALDVDELLRDARAVES</sequence>
<dbReference type="NCBIfam" id="NF001989">
    <property type="entry name" value="PRK00784.1"/>
    <property type="match status" value="1"/>
</dbReference>
<comment type="function">
    <text evidence="6 7">Catalyzes amidations at positions B, D, E, and G on adenosylcobyrinic A,C-diamide. NH(2) groups are provided by glutamine, and one molecule of ATP is hydrogenolyzed for each amidation.</text>
</comment>
<evidence type="ECO:0000256" key="1">
    <source>
        <dbReference type="ARBA" id="ARBA00004953"/>
    </source>
</evidence>
<dbReference type="GO" id="GO:0003824">
    <property type="term" value="F:catalytic activity"/>
    <property type="evidence" value="ECO:0007669"/>
    <property type="project" value="InterPro"/>
</dbReference>
<dbReference type="GO" id="GO:0015420">
    <property type="term" value="F:ABC-type vitamin B12 transporter activity"/>
    <property type="evidence" value="ECO:0007669"/>
    <property type="project" value="UniProtKB-UniRule"/>
</dbReference>
<dbReference type="InterPro" id="IPR011698">
    <property type="entry name" value="GATase_3"/>
</dbReference>
<evidence type="ECO:0000256" key="6">
    <source>
        <dbReference type="ARBA" id="ARBA00025166"/>
    </source>
</evidence>
<feature type="active site" evidence="7">
    <location>
        <position position="431"/>
    </location>
</feature>
<keyword evidence="11" id="KW-1185">Reference proteome</keyword>
<dbReference type="CDD" id="cd05389">
    <property type="entry name" value="CobQ_N"/>
    <property type="match status" value="1"/>
</dbReference>
<dbReference type="Pfam" id="PF07685">
    <property type="entry name" value="GATase_3"/>
    <property type="match status" value="1"/>
</dbReference>
<dbReference type="Gene3D" id="3.40.50.880">
    <property type="match status" value="1"/>
</dbReference>
<keyword evidence="4 7" id="KW-0169">Cobalamin biosynthesis</keyword>
<dbReference type="InterPro" id="IPR029062">
    <property type="entry name" value="Class_I_gatase-like"/>
</dbReference>
<dbReference type="InterPro" id="IPR004459">
    <property type="entry name" value="CobQ_synth"/>
</dbReference>
<evidence type="ECO:0000259" key="8">
    <source>
        <dbReference type="Pfam" id="PF01656"/>
    </source>
</evidence>
<gene>
    <name evidence="7 10" type="primary">cobQ</name>
    <name evidence="10" type="ORF">IMCC3135_06025</name>
</gene>
<dbReference type="KEGG" id="gai:IMCC3135_06025"/>
<evidence type="ECO:0000256" key="5">
    <source>
        <dbReference type="ARBA" id="ARBA00022962"/>
    </source>
</evidence>
<keyword evidence="5 7" id="KW-0315">Glutamine amidotransferase</keyword>
<evidence type="ECO:0000259" key="9">
    <source>
        <dbReference type="Pfam" id="PF07685"/>
    </source>
</evidence>
<comment type="similarity">
    <text evidence="2 7">Belongs to the CobB/CobQ family. CobQ subfamily.</text>
</comment>
<dbReference type="Gene3D" id="3.40.50.300">
    <property type="entry name" value="P-loop containing nucleotide triphosphate hydrolases"/>
    <property type="match status" value="1"/>
</dbReference>
<accession>A0A2Z2NUH9</accession>
<dbReference type="CDD" id="cd01750">
    <property type="entry name" value="GATase1_CobQ"/>
    <property type="match status" value="1"/>
</dbReference>
<dbReference type="InterPro" id="IPR047045">
    <property type="entry name" value="CobQ_N"/>
</dbReference>
<name>A0A2Z2NUH9_9GAMM</name>
<comment type="pathway">
    <text evidence="1 7">Cofactor biosynthesis; adenosylcobalamin biosynthesis.</text>
</comment>
<reference evidence="10 11" key="1">
    <citation type="submission" date="2016-12" db="EMBL/GenBank/DDBJ databases">
        <authorList>
            <person name="Song W.-J."/>
            <person name="Kurnit D.M."/>
        </authorList>
    </citation>
    <scope>NUCLEOTIDE SEQUENCE [LARGE SCALE GENOMIC DNA]</scope>
    <source>
        <strain evidence="10 11">IMCC3135</strain>
    </source>
</reference>
<dbReference type="PANTHER" id="PTHR21343">
    <property type="entry name" value="DETHIOBIOTIN SYNTHETASE"/>
    <property type="match status" value="1"/>
</dbReference>
<feature type="active site" description="Nucleophile" evidence="7">
    <location>
        <position position="334"/>
    </location>
</feature>
<dbReference type="SUPFAM" id="SSF52540">
    <property type="entry name" value="P-loop containing nucleoside triphosphate hydrolases"/>
    <property type="match status" value="1"/>
</dbReference>
<evidence type="ECO:0000256" key="2">
    <source>
        <dbReference type="ARBA" id="ARBA00006205"/>
    </source>
</evidence>
<dbReference type="InterPro" id="IPR027417">
    <property type="entry name" value="P-loop_NTPase"/>
</dbReference>
<dbReference type="InterPro" id="IPR002586">
    <property type="entry name" value="CobQ/CobB/MinD/ParA_Nub-bd_dom"/>
</dbReference>
<evidence type="ECO:0000256" key="3">
    <source>
        <dbReference type="ARBA" id="ARBA00019833"/>
    </source>
</evidence>
<feature type="domain" description="CobQ/CobB/MinD/ParA nucleotide binding" evidence="8">
    <location>
        <begin position="1"/>
        <end position="232"/>
    </location>
</feature>
<evidence type="ECO:0000256" key="7">
    <source>
        <dbReference type="HAMAP-Rule" id="MF_00028"/>
    </source>
</evidence>
<dbReference type="SUPFAM" id="SSF52317">
    <property type="entry name" value="Class I glutamine amidotransferase-like"/>
    <property type="match status" value="1"/>
</dbReference>
<evidence type="ECO:0000313" key="11">
    <source>
        <dbReference type="Proteomes" id="UP000250079"/>
    </source>
</evidence>
<dbReference type="PANTHER" id="PTHR21343:SF1">
    <property type="entry name" value="COBYRIC ACID SYNTHASE"/>
    <property type="match status" value="1"/>
</dbReference>
<dbReference type="HAMAP" id="MF_00028">
    <property type="entry name" value="CobQ"/>
    <property type="match status" value="1"/>
</dbReference>
<dbReference type="NCBIfam" id="TIGR00313">
    <property type="entry name" value="cobQ"/>
    <property type="match status" value="1"/>
</dbReference>
<protein>
    <recommendedName>
        <fullName evidence="3 7">Cobyric acid synthase</fullName>
    </recommendedName>
</protein>
<organism evidence="10 11">
    <name type="scientific">Granulosicoccus antarcticus IMCC3135</name>
    <dbReference type="NCBI Taxonomy" id="1192854"/>
    <lineage>
        <taxon>Bacteria</taxon>
        <taxon>Pseudomonadati</taxon>
        <taxon>Pseudomonadota</taxon>
        <taxon>Gammaproteobacteria</taxon>
        <taxon>Chromatiales</taxon>
        <taxon>Granulosicoccaceae</taxon>
        <taxon>Granulosicoccus</taxon>
    </lineage>
</organism>
<evidence type="ECO:0000256" key="4">
    <source>
        <dbReference type="ARBA" id="ARBA00022573"/>
    </source>
</evidence>
<dbReference type="Pfam" id="PF01656">
    <property type="entry name" value="CbiA"/>
    <property type="match status" value="1"/>
</dbReference>
<dbReference type="PROSITE" id="PS51274">
    <property type="entry name" value="GATASE_COBBQ"/>
    <property type="match status" value="1"/>
</dbReference>